<dbReference type="EMBL" id="GBRH01161637">
    <property type="protein sequence ID" value="JAE36259.1"/>
    <property type="molecule type" value="Transcribed_RNA"/>
</dbReference>
<feature type="domain" description="Disease resistance protein winged helix" evidence="1">
    <location>
        <begin position="84"/>
        <end position="116"/>
    </location>
</feature>
<name>A0A0A9HK99_ARUDO</name>
<dbReference type="InterPro" id="IPR044974">
    <property type="entry name" value="Disease_R_plants"/>
</dbReference>
<protein>
    <recommendedName>
        <fullName evidence="1">Disease resistance protein winged helix domain-containing protein</fullName>
    </recommendedName>
</protein>
<dbReference type="PANTHER" id="PTHR23155:SF1242">
    <property type="entry name" value="NB-ARC DOMAIN CONTAINING PROTEIN EXPRESSED"/>
    <property type="match status" value="1"/>
</dbReference>
<dbReference type="InterPro" id="IPR036388">
    <property type="entry name" value="WH-like_DNA-bd_sf"/>
</dbReference>
<dbReference type="PANTHER" id="PTHR23155">
    <property type="entry name" value="DISEASE RESISTANCE PROTEIN RP"/>
    <property type="match status" value="1"/>
</dbReference>
<evidence type="ECO:0000313" key="2">
    <source>
        <dbReference type="EMBL" id="JAE36259.1"/>
    </source>
</evidence>
<dbReference type="InterPro" id="IPR042197">
    <property type="entry name" value="Apaf_helical"/>
</dbReference>
<evidence type="ECO:0000259" key="1">
    <source>
        <dbReference type="Pfam" id="PF23559"/>
    </source>
</evidence>
<dbReference type="AlphaFoldDB" id="A0A0A9HK99"/>
<reference evidence="2" key="1">
    <citation type="submission" date="2014-09" db="EMBL/GenBank/DDBJ databases">
        <authorList>
            <person name="Magalhaes I.L.F."/>
            <person name="Oliveira U."/>
            <person name="Santos F.R."/>
            <person name="Vidigal T.H.D.A."/>
            <person name="Brescovit A.D."/>
            <person name="Santos A.J."/>
        </authorList>
    </citation>
    <scope>NUCLEOTIDE SEQUENCE</scope>
    <source>
        <tissue evidence="2">Shoot tissue taken approximately 20 cm above the soil surface</tissue>
    </source>
</reference>
<dbReference type="SUPFAM" id="SSF52540">
    <property type="entry name" value="P-loop containing nucleoside triphosphate hydrolases"/>
    <property type="match status" value="1"/>
</dbReference>
<accession>A0A0A9HK99</accession>
<dbReference type="InterPro" id="IPR058922">
    <property type="entry name" value="WHD_DRP"/>
</dbReference>
<organism evidence="2">
    <name type="scientific">Arundo donax</name>
    <name type="common">Giant reed</name>
    <name type="synonym">Donax arundinaceus</name>
    <dbReference type="NCBI Taxonomy" id="35708"/>
    <lineage>
        <taxon>Eukaryota</taxon>
        <taxon>Viridiplantae</taxon>
        <taxon>Streptophyta</taxon>
        <taxon>Embryophyta</taxon>
        <taxon>Tracheophyta</taxon>
        <taxon>Spermatophyta</taxon>
        <taxon>Magnoliopsida</taxon>
        <taxon>Liliopsida</taxon>
        <taxon>Poales</taxon>
        <taxon>Poaceae</taxon>
        <taxon>PACMAD clade</taxon>
        <taxon>Arundinoideae</taxon>
        <taxon>Arundineae</taxon>
        <taxon>Arundo</taxon>
    </lineage>
</organism>
<dbReference type="GO" id="GO:0098542">
    <property type="term" value="P:defense response to other organism"/>
    <property type="evidence" value="ECO:0007669"/>
    <property type="project" value="TreeGrafter"/>
</dbReference>
<dbReference type="InterPro" id="IPR027417">
    <property type="entry name" value="P-loop_NTPase"/>
</dbReference>
<dbReference type="Gene3D" id="1.10.8.430">
    <property type="entry name" value="Helical domain of apoptotic protease-activating factors"/>
    <property type="match status" value="1"/>
</dbReference>
<dbReference type="Gene3D" id="1.10.10.10">
    <property type="entry name" value="Winged helix-like DNA-binding domain superfamily/Winged helix DNA-binding domain"/>
    <property type="match status" value="1"/>
</dbReference>
<proteinExistence type="predicted"/>
<dbReference type="GO" id="GO:0043531">
    <property type="term" value="F:ADP binding"/>
    <property type="evidence" value="ECO:0007669"/>
    <property type="project" value="InterPro"/>
</dbReference>
<reference evidence="2" key="2">
    <citation type="journal article" date="2015" name="Data Brief">
        <title>Shoot transcriptome of the giant reed, Arundo donax.</title>
        <authorList>
            <person name="Barrero R.A."/>
            <person name="Guerrero F.D."/>
            <person name="Moolhuijzen P."/>
            <person name="Goolsby J.A."/>
            <person name="Tidwell J."/>
            <person name="Bellgard S.E."/>
            <person name="Bellgard M.I."/>
        </authorList>
    </citation>
    <scope>NUCLEOTIDE SEQUENCE</scope>
    <source>
        <tissue evidence="2">Shoot tissue taken approximately 20 cm above the soil surface</tissue>
    </source>
</reference>
<sequence>MYRSKAYYEKVHTISTGLPLAIIVLAGVLRSKVIPMEWDDVFEQLESNGQPKPVRSIWYLAFDDLPHYLKSCFLYFASISENVIVYPHRLVRLWIAEGFVAPKTAETLEDVGIDYLSW</sequence>
<dbReference type="Pfam" id="PF23559">
    <property type="entry name" value="WHD_DRP"/>
    <property type="match status" value="1"/>
</dbReference>